<organism evidence="1 2">
    <name type="scientific">Solibacillus silvestris (strain StLB046)</name>
    <name type="common">Bacillus silvestris</name>
    <dbReference type="NCBI Taxonomy" id="1002809"/>
    <lineage>
        <taxon>Bacteria</taxon>
        <taxon>Bacillati</taxon>
        <taxon>Bacillota</taxon>
        <taxon>Bacilli</taxon>
        <taxon>Bacillales</taxon>
        <taxon>Caryophanaceae</taxon>
        <taxon>Solibacillus</taxon>
    </lineage>
</organism>
<sequence length="159" mass="18289">MILKRGVTGFSAGDLSLERDWVALTAEFKKYCYAYVQKLNGSILAFYEPDIDLGYAHAHVKINREELYIFHNNMYDDIAFTSNCEIGGLKFIDHELLGALFENHYTVLTASQLAEPLVYQTKGSGIVLMNENELNDVELRFMKHFRSQTVGDLVFNYWD</sequence>
<accession>F2F1B7</accession>
<evidence type="ECO:0000313" key="1">
    <source>
        <dbReference type="EMBL" id="BAK15255.1"/>
    </source>
</evidence>
<gene>
    <name evidence="1" type="ordered locus">SSIL_0832</name>
</gene>
<dbReference type="KEGG" id="siv:SSIL_0832"/>
<dbReference type="AlphaFoldDB" id="F2F1B7"/>
<reference evidence="1 2" key="2">
    <citation type="journal article" date="2012" name="J. Biosci. Bioeng.">
        <title>Complete genome sequence and characterization of the N-acylhomoserine lactone-degrading gene of the potato leaf-associated Solibacillus silvestris.</title>
        <authorList>
            <person name="Morohoshi T."/>
            <person name="Tominaga Y."/>
            <person name="Someya N."/>
            <person name="Ikeda T."/>
        </authorList>
    </citation>
    <scope>NUCLEOTIDE SEQUENCE [LARGE SCALE GENOMIC DNA]</scope>
    <source>
        <strain evidence="1 2">StLB046</strain>
    </source>
</reference>
<protein>
    <submittedName>
        <fullName evidence="1">Uncharacterized protein</fullName>
    </submittedName>
</protein>
<evidence type="ECO:0000313" key="2">
    <source>
        <dbReference type="Proteomes" id="UP000006691"/>
    </source>
</evidence>
<dbReference type="eggNOG" id="ENOG50332RQ">
    <property type="taxonomic scope" value="Bacteria"/>
</dbReference>
<dbReference type="PATRIC" id="fig|1002809.3.peg.844"/>
<reference evidence="2" key="1">
    <citation type="submission" date="2011-04" db="EMBL/GenBank/DDBJ databases">
        <title>Genome sequence of Solibacillus silvestris StLB046.</title>
        <authorList>
            <person name="Morohoshi T."/>
            <person name="Someya N."/>
            <person name="Ikeda T."/>
        </authorList>
    </citation>
    <scope>NUCLEOTIDE SEQUENCE [LARGE SCALE GENOMIC DNA]</scope>
    <source>
        <strain evidence="2">StLB046</strain>
    </source>
</reference>
<keyword evidence="2" id="KW-1185">Reference proteome</keyword>
<dbReference type="EMBL" id="AP012157">
    <property type="protein sequence ID" value="BAK15255.1"/>
    <property type="molecule type" value="Genomic_DNA"/>
</dbReference>
<dbReference type="Proteomes" id="UP000006691">
    <property type="component" value="Chromosome"/>
</dbReference>
<dbReference type="HOGENOM" id="CLU_139204_0_0_9"/>
<name>F2F1B7_SOLSS</name>
<dbReference type="RefSeq" id="WP_014822850.1">
    <property type="nucleotide sequence ID" value="NC_018065.1"/>
</dbReference>
<proteinExistence type="predicted"/>